<accession>A0A2K1IHF2</accession>
<proteinExistence type="predicted"/>
<evidence type="ECO:0000313" key="3">
    <source>
        <dbReference type="EnsemblPlants" id="PAC:32910508.CDS.1"/>
    </source>
</evidence>
<evidence type="ECO:0000313" key="4">
    <source>
        <dbReference type="Proteomes" id="UP000006727"/>
    </source>
</evidence>
<reference evidence="3" key="3">
    <citation type="submission" date="2020-12" db="UniProtKB">
        <authorList>
            <consortium name="EnsemblPlants"/>
        </authorList>
    </citation>
    <scope>IDENTIFICATION</scope>
</reference>
<protein>
    <submittedName>
        <fullName evidence="2 3">Uncharacterized protein</fullName>
    </submittedName>
</protein>
<keyword evidence="4" id="KW-1185">Reference proteome</keyword>
<reference evidence="2 4" key="2">
    <citation type="journal article" date="2018" name="Plant J.">
        <title>The Physcomitrella patens chromosome-scale assembly reveals moss genome structure and evolution.</title>
        <authorList>
            <person name="Lang D."/>
            <person name="Ullrich K.K."/>
            <person name="Murat F."/>
            <person name="Fuchs J."/>
            <person name="Jenkins J."/>
            <person name="Haas F.B."/>
            <person name="Piednoel M."/>
            <person name="Gundlach H."/>
            <person name="Van Bel M."/>
            <person name="Meyberg R."/>
            <person name="Vives C."/>
            <person name="Morata J."/>
            <person name="Symeonidi A."/>
            <person name="Hiss M."/>
            <person name="Muchero W."/>
            <person name="Kamisugi Y."/>
            <person name="Saleh O."/>
            <person name="Blanc G."/>
            <person name="Decker E.L."/>
            <person name="van Gessel N."/>
            <person name="Grimwood J."/>
            <person name="Hayes R.D."/>
            <person name="Graham S.W."/>
            <person name="Gunter L.E."/>
            <person name="McDaniel S.F."/>
            <person name="Hoernstein S.N.W."/>
            <person name="Larsson A."/>
            <person name="Li F.W."/>
            <person name="Perroud P.F."/>
            <person name="Phillips J."/>
            <person name="Ranjan P."/>
            <person name="Rokshar D.S."/>
            <person name="Rothfels C.J."/>
            <person name="Schneider L."/>
            <person name="Shu S."/>
            <person name="Stevenson D.W."/>
            <person name="Thummler F."/>
            <person name="Tillich M."/>
            <person name="Villarreal Aguilar J.C."/>
            <person name="Widiez T."/>
            <person name="Wong G.K."/>
            <person name="Wymore A."/>
            <person name="Zhang Y."/>
            <person name="Zimmer A.D."/>
            <person name="Quatrano R.S."/>
            <person name="Mayer K.F.X."/>
            <person name="Goodstein D."/>
            <person name="Casacuberta J.M."/>
            <person name="Vandepoele K."/>
            <person name="Reski R."/>
            <person name="Cuming A.C."/>
            <person name="Tuskan G.A."/>
            <person name="Maumus F."/>
            <person name="Salse J."/>
            <person name="Schmutz J."/>
            <person name="Rensing S.A."/>
        </authorList>
    </citation>
    <scope>NUCLEOTIDE SEQUENCE [LARGE SCALE GENOMIC DNA]</scope>
    <source>
        <strain evidence="3 4">cv. Gransden 2004</strain>
    </source>
</reference>
<sequence>MPGLVSKRSHDQALAGEFCKLISTLMHGLTKARNQLVRLMDQGQPRGPRLFGGYHGPSCAGVNVPNRHESPARGHLGSAKQCLHYGISSPQSRNLCSPMTGHGSNHIAQPLQRAPFVCGKALHRSCERPKEKALQVLSQSPQVPYSCEKQQQLVRSHRKMGSNVEISIDPLEPEQRQPCRRESSCCRGSSRPSASLQRSIDSALLQLGRRRDDCVGTQFAGLLKDLTDELRERRLAFDHVREY</sequence>
<gene>
    <name evidence="2" type="ORF">PHYPA_029296</name>
</gene>
<organism evidence="2">
    <name type="scientific">Physcomitrium patens</name>
    <name type="common">Spreading-leaved earth moss</name>
    <name type="synonym">Physcomitrella patens</name>
    <dbReference type="NCBI Taxonomy" id="3218"/>
    <lineage>
        <taxon>Eukaryota</taxon>
        <taxon>Viridiplantae</taxon>
        <taxon>Streptophyta</taxon>
        <taxon>Embryophyta</taxon>
        <taxon>Bryophyta</taxon>
        <taxon>Bryophytina</taxon>
        <taxon>Bryopsida</taxon>
        <taxon>Funariidae</taxon>
        <taxon>Funariales</taxon>
        <taxon>Funariaceae</taxon>
        <taxon>Physcomitrium</taxon>
    </lineage>
</organism>
<dbReference type="Gramene" id="Pp3c24_19640V3.1">
    <property type="protein sequence ID" value="PAC:32910508.CDS.1"/>
    <property type="gene ID" value="Pp3c24_19640"/>
</dbReference>
<dbReference type="InParanoid" id="A0A2K1IHF2"/>
<dbReference type="PaxDb" id="3218-PP1S101_133V6.1"/>
<feature type="region of interest" description="Disordered" evidence="1">
    <location>
        <begin position="165"/>
        <end position="193"/>
    </location>
</feature>
<feature type="compositionally biased region" description="Basic and acidic residues" evidence="1">
    <location>
        <begin position="173"/>
        <end position="184"/>
    </location>
</feature>
<evidence type="ECO:0000256" key="1">
    <source>
        <dbReference type="SAM" id="MobiDB-lite"/>
    </source>
</evidence>
<reference evidence="2 4" key="1">
    <citation type="journal article" date="2008" name="Science">
        <title>The Physcomitrella genome reveals evolutionary insights into the conquest of land by plants.</title>
        <authorList>
            <person name="Rensing S."/>
            <person name="Lang D."/>
            <person name="Zimmer A."/>
            <person name="Terry A."/>
            <person name="Salamov A."/>
            <person name="Shapiro H."/>
            <person name="Nishiyama T."/>
            <person name="Perroud P.-F."/>
            <person name="Lindquist E."/>
            <person name="Kamisugi Y."/>
            <person name="Tanahashi T."/>
            <person name="Sakakibara K."/>
            <person name="Fujita T."/>
            <person name="Oishi K."/>
            <person name="Shin-I T."/>
            <person name="Kuroki Y."/>
            <person name="Toyoda A."/>
            <person name="Suzuki Y."/>
            <person name="Hashimoto A."/>
            <person name="Yamaguchi K."/>
            <person name="Sugano A."/>
            <person name="Kohara Y."/>
            <person name="Fujiyama A."/>
            <person name="Anterola A."/>
            <person name="Aoki S."/>
            <person name="Ashton N."/>
            <person name="Barbazuk W.B."/>
            <person name="Barker E."/>
            <person name="Bennetzen J."/>
            <person name="Bezanilla M."/>
            <person name="Blankenship R."/>
            <person name="Cho S.H."/>
            <person name="Dutcher S."/>
            <person name="Estelle M."/>
            <person name="Fawcett J.A."/>
            <person name="Gundlach H."/>
            <person name="Hanada K."/>
            <person name="Heyl A."/>
            <person name="Hicks K.A."/>
            <person name="Hugh J."/>
            <person name="Lohr M."/>
            <person name="Mayer K."/>
            <person name="Melkozernov A."/>
            <person name="Murata T."/>
            <person name="Nelson D."/>
            <person name="Pils B."/>
            <person name="Prigge M."/>
            <person name="Reiss B."/>
            <person name="Renner T."/>
            <person name="Rombauts S."/>
            <person name="Rushton P."/>
            <person name="Sanderfoot A."/>
            <person name="Schween G."/>
            <person name="Shiu S.-H."/>
            <person name="Stueber K."/>
            <person name="Theodoulou F.L."/>
            <person name="Tu H."/>
            <person name="Van de Peer Y."/>
            <person name="Verrier P.J."/>
            <person name="Waters E."/>
            <person name="Wood A."/>
            <person name="Yang L."/>
            <person name="Cove D."/>
            <person name="Cuming A."/>
            <person name="Hasebe M."/>
            <person name="Lucas S."/>
            <person name="Mishler D.B."/>
            <person name="Reski R."/>
            <person name="Grigoriev I."/>
            <person name="Quatrano R.S."/>
            <person name="Boore J.L."/>
        </authorList>
    </citation>
    <scope>NUCLEOTIDE SEQUENCE [LARGE SCALE GENOMIC DNA]</scope>
    <source>
        <strain evidence="3 4">cv. Gransden 2004</strain>
    </source>
</reference>
<evidence type="ECO:0000313" key="2">
    <source>
        <dbReference type="EMBL" id="PNR28703.1"/>
    </source>
</evidence>
<name>A0A2K1IHF2_PHYPA</name>
<dbReference type="Proteomes" id="UP000006727">
    <property type="component" value="Chromosome 24"/>
</dbReference>
<dbReference type="EMBL" id="ABEU02000024">
    <property type="protein sequence ID" value="PNR28703.1"/>
    <property type="molecule type" value="Genomic_DNA"/>
</dbReference>
<dbReference type="AlphaFoldDB" id="A0A2K1IHF2"/>
<dbReference type="EnsemblPlants" id="Pp3c24_19640V3.1">
    <property type="protein sequence ID" value="PAC:32910508.CDS.1"/>
    <property type="gene ID" value="Pp3c24_19640"/>
</dbReference>